<evidence type="ECO:0000256" key="7">
    <source>
        <dbReference type="ARBA" id="ARBA00023242"/>
    </source>
</evidence>
<feature type="compositionally biased region" description="Basic residues" evidence="8">
    <location>
        <begin position="1"/>
        <end position="10"/>
    </location>
</feature>
<feature type="region of interest" description="Disordered" evidence="8">
    <location>
        <begin position="1"/>
        <end position="24"/>
    </location>
</feature>
<evidence type="ECO:0000256" key="8">
    <source>
        <dbReference type="SAM" id="MobiDB-lite"/>
    </source>
</evidence>
<organism evidence="10 11">
    <name type="scientific">Vanrija albida</name>
    <dbReference type="NCBI Taxonomy" id="181172"/>
    <lineage>
        <taxon>Eukaryota</taxon>
        <taxon>Fungi</taxon>
        <taxon>Dikarya</taxon>
        <taxon>Basidiomycota</taxon>
        <taxon>Agaricomycotina</taxon>
        <taxon>Tremellomycetes</taxon>
        <taxon>Trichosporonales</taxon>
        <taxon>Trichosporonaceae</taxon>
        <taxon>Vanrija</taxon>
    </lineage>
</organism>
<sequence length="712" mass="78034">MPQESKRRKVATGDAPPGPWKKRGYGHTCAICRERKIKCVGADTPPCKPCREANTLCRPAERVRVTKKRAAESAAVEAAPSSSSAHHPAAESLLQLKGEREETIAVPVSLLASLEARIRKLEGRDSGPASPTPAEPQLGSPRYDVGSAAHPVYHGEISMFDEGAEARAASASASPEVRRPDEGEWSDETLRAAARLKHRYASAHDGENWVESYFCWASSVDGVVHRPSFIRDMALDGLYFSDFLLVAIYVTGIRFTTGMDERERELKGAHYEGIAMSMLPEQIMNPGSISTIHGMLVLAGRQMGVGKIQQAWMIFGLAIRMMQDMGLHLPVSDPSKFSSDELDMRARLFWGVYAWDKTLSMALGREPSLTHRPGLSTNALPSDTEDSVEWAPHLPGVRYAPYPRQPLLKTFTLGHYAHLMLILESILNNMYSPGRPHRRSLGFVQSAVDQLAEWRASLPSVLMLESGKMPDVCPPPNVVVLNMCYHTIRILVYRPLLADNARPANSSRALNTSSTLNDQTALHHCRDAAINISEILQMWGRTFGHYSHHYTILYGGFIASCLDILLIRSAQPAVRDEALDRVKYVLEVLEQCVAQGGCVRKGVINIRSQLDRVTKASLSPRQEAAVSSSNEAGARLPVPPTPDFTAQVANVALQGLPAGAGQVWAPENDFGWFTDGNMWDMPTLLDMLAPGGSLTQEAYAQALGMSNVNTGL</sequence>
<keyword evidence="5" id="KW-0238">DNA-binding</keyword>
<dbReference type="PANTHER" id="PTHR31313:SF86">
    <property type="entry name" value="ZN(2)-C6 FUNGAL-TYPE DOMAIN-CONTAINING PROTEIN"/>
    <property type="match status" value="1"/>
</dbReference>
<name>A0ABR3PZC6_9TREE</name>
<dbReference type="Pfam" id="PF04082">
    <property type="entry name" value="Fungal_trans"/>
    <property type="match status" value="1"/>
</dbReference>
<dbReference type="InterPro" id="IPR007219">
    <property type="entry name" value="XnlR_reg_dom"/>
</dbReference>
<evidence type="ECO:0000256" key="2">
    <source>
        <dbReference type="ARBA" id="ARBA00022723"/>
    </source>
</evidence>
<dbReference type="InterPro" id="IPR051615">
    <property type="entry name" value="Transcr_Regulatory_Elem"/>
</dbReference>
<dbReference type="GeneID" id="95988287"/>
<dbReference type="CDD" id="cd00067">
    <property type="entry name" value="GAL4"/>
    <property type="match status" value="1"/>
</dbReference>
<keyword evidence="3" id="KW-0862">Zinc</keyword>
<evidence type="ECO:0000313" key="11">
    <source>
        <dbReference type="Proteomes" id="UP001565368"/>
    </source>
</evidence>
<evidence type="ECO:0000259" key="9">
    <source>
        <dbReference type="PROSITE" id="PS50048"/>
    </source>
</evidence>
<evidence type="ECO:0000313" key="10">
    <source>
        <dbReference type="EMBL" id="KAL1407809.1"/>
    </source>
</evidence>
<dbReference type="SMART" id="SM00906">
    <property type="entry name" value="Fungal_trans"/>
    <property type="match status" value="1"/>
</dbReference>
<dbReference type="InterPro" id="IPR036864">
    <property type="entry name" value="Zn2-C6_fun-type_DNA-bd_sf"/>
</dbReference>
<evidence type="ECO:0000256" key="6">
    <source>
        <dbReference type="ARBA" id="ARBA00023163"/>
    </source>
</evidence>
<evidence type="ECO:0000256" key="1">
    <source>
        <dbReference type="ARBA" id="ARBA00004123"/>
    </source>
</evidence>
<feature type="domain" description="Zn(2)-C6 fungal-type" evidence="9">
    <location>
        <begin position="28"/>
        <end position="57"/>
    </location>
</feature>
<comment type="subcellular location">
    <subcellularLocation>
        <location evidence="1">Nucleus</location>
    </subcellularLocation>
</comment>
<evidence type="ECO:0000256" key="3">
    <source>
        <dbReference type="ARBA" id="ARBA00022833"/>
    </source>
</evidence>
<proteinExistence type="predicted"/>
<dbReference type="Gene3D" id="4.10.240.10">
    <property type="entry name" value="Zn(2)-C6 fungal-type DNA-binding domain"/>
    <property type="match status" value="1"/>
</dbReference>
<keyword evidence="11" id="KW-1185">Reference proteome</keyword>
<dbReference type="PROSITE" id="PS50048">
    <property type="entry name" value="ZN2_CY6_FUNGAL_2"/>
    <property type="match status" value="1"/>
</dbReference>
<evidence type="ECO:0000256" key="5">
    <source>
        <dbReference type="ARBA" id="ARBA00023125"/>
    </source>
</evidence>
<keyword evidence="7" id="KW-0539">Nucleus</keyword>
<keyword evidence="2" id="KW-0479">Metal-binding</keyword>
<evidence type="ECO:0000256" key="4">
    <source>
        <dbReference type="ARBA" id="ARBA00023015"/>
    </source>
</evidence>
<feature type="compositionally biased region" description="Low complexity" evidence="8">
    <location>
        <begin position="72"/>
        <end position="90"/>
    </location>
</feature>
<dbReference type="EMBL" id="JBBXJM010000005">
    <property type="protein sequence ID" value="KAL1407809.1"/>
    <property type="molecule type" value="Genomic_DNA"/>
</dbReference>
<gene>
    <name evidence="10" type="ORF">Q8F55_007244</name>
</gene>
<accession>A0ABR3PZC6</accession>
<dbReference type="Proteomes" id="UP001565368">
    <property type="component" value="Unassembled WGS sequence"/>
</dbReference>
<feature type="region of interest" description="Disordered" evidence="8">
    <location>
        <begin position="122"/>
        <end position="143"/>
    </location>
</feature>
<keyword evidence="4" id="KW-0805">Transcription regulation</keyword>
<dbReference type="InterPro" id="IPR001138">
    <property type="entry name" value="Zn2Cys6_DnaBD"/>
</dbReference>
<dbReference type="PROSITE" id="PS00463">
    <property type="entry name" value="ZN2_CY6_FUNGAL_1"/>
    <property type="match status" value="1"/>
</dbReference>
<dbReference type="RefSeq" id="XP_069207753.1">
    <property type="nucleotide sequence ID" value="XM_069355682.1"/>
</dbReference>
<protein>
    <recommendedName>
        <fullName evidence="9">Zn(2)-C6 fungal-type domain-containing protein</fullName>
    </recommendedName>
</protein>
<keyword evidence="6" id="KW-0804">Transcription</keyword>
<dbReference type="CDD" id="cd12148">
    <property type="entry name" value="fungal_TF_MHR"/>
    <property type="match status" value="1"/>
</dbReference>
<feature type="region of interest" description="Disordered" evidence="8">
    <location>
        <begin position="67"/>
        <end position="90"/>
    </location>
</feature>
<dbReference type="SUPFAM" id="SSF57701">
    <property type="entry name" value="Zn2/Cys6 DNA-binding domain"/>
    <property type="match status" value="1"/>
</dbReference>
<dbReference type="PANTHER" id="PTHR31313">
    <property type="entry name" value="TY1 ENHANCER ACTIVATOR"/>
    <property type="match status" value="1"/>
</dbReference>
<comment type="caution">
    <text evidence="10">The sequence shown here is derived from an EMBL/GenBank/DDBJ whole genome shotgun (WGS) entry which is preliminary data.</text>
</comment>
<reference evidence="10 11" key="1">
    <citation type="submission" date="2023-08" db="EMBL/GenBank/DDBJ databases">
        <title>Annotated Genome Sequence of Vanrija albida AlHP1.</title>
        <authorList>
            <person name="Herzog R."/>
        </authorList>
    </citation>
    <scope>NUCLEOTIDE SEQUENCE [LARGE SCALE GENOMIC DNA]</scope>
    <source>
        <strain evidence="10 11">AlHP1</strain>
    </source>
</reference>